<evidence type="ECO:0000256" key="1">
    <source>
        <dbReference type="SAM" id="SignalP"/>
    </source>
</evidence>
<name>A0A7I9VJC9_9BACT</name>
<feature type="signal peptide" evidence="1">
    <location>
        <begin position="1"/>
        <end position="23"/>
    </location>
</feature>
<sequence length="159" mass="16910">MRHYTPAPVLRALALTALLPALAAGADLIGAETCKACHPSAYEAWKDGPHARATASLTEAQRQDRRCTSCHAPDADKGASGVGCETCHGGGRVYAQAYVMRDRELARAVGLVEPGEKTCLACHTESAPSLTRFDYAHKLPLIAHGREPAEGARRRGHGE</sequence>
<dbReference type="EMBL" id="BJTG01000002">
    <property type="protein sequence ID" value="GEJ56230.1"/>
    <property type="molecule type" value="Genomic_DNA"/>
</dbReference>
<accession>A0A7I9VJC9</accession>
<dbReference type="InterPro" id="IPR023155">
    <property type="entry name" value="Cyt_c-552/4"/>
</dbReference>
<keyword evidence="4" id="KW-1185">Reference proteome</keyword>
<organism evidence="3 4">
    <name type="scientific">Anaeromyxobacter diazotrophicus</name>
    <dbReference type="NCBI Taxonomy" id="2590199"/>
    <lineage>
        <taxon>Bacteria</taxon>
        <taxon>Pseudomonadati</taxon>
        <taxon>Myxococcota</taxon>
        <taxon>Myxococcia</taxon>
        <taxon>Myxococcales</taxon>
        <taxon>Cystobacterineae</taxon>
        <taxon>Anaeromyxobacteraceae</taxon>
        <taxon>Anaeromyxobacter</taxon>
    </lineage>
</organism>
<dbReference type="SUPFAM" id="SSF48695">
    <property type="entry name" value="Multiheme cytochromes"/>
    <property type="match status" value="1"/>
</dbReference>
<evidence type="ECO:0000313" key="3">
    <source>
        <dbReference type="EMBL" id="GEJ56230.1"/>
    </source>
</evidence>
<dbReference type="Proteomes" id="UP000503640">
    <property type="component" value="Unassembled WGS sequence"/>
</dbReference>
<proteinExistence type="predicted"/>
<evidence type="ECO:0000313" key="4">
    <source>
        <dbReference type="Proteomes" id="UP000503640"/>
    </source>
</evidence>
<protein>
    <recommendedName>
        <fullName evidence="2">Cytochrome c-552/4 domain-containing protein</fullName>
    </recommendedName>
</protein>
<dbReference type="AlphaFoldDB" id="A0A7I9VJC9"/>
<dbReference type="Gene3D" id="1.10.1130.10">
    <property type="entry name" value="Flavocytochrome C3, Chain A"/>
    <property type="match status" value="1"/>
</dbReference>
<reference evidence="4" key="1">
    <citation type="journal article" date="2020" name="Appl. Environ. Microbiol.">
        <title>Diazotrophic Anaeromyxobacter Isolates from Soils.</title>
        <authorList>
            <person name="Masuda Y."/>
            <person name="Yamanaka H."/>
            <person name="Xu Z.X."/>
            <person name="Shiratori Y."/>
            <person name="Aono T."/>
            <person name="Amachi S."/>
            <person name="Senoo K."/>
            <person name="Itoh H."/>
        </authorList>
    </citation>
    <scope>NUCLEOTIDE SEQUENCE [LARGE SCALE GENOMIC DNA]</scope>
    <source>
        <strain evidence="4">R267</strain>
    </source>
</reference>
<comment type="caution">
    <text evidence="3">The sequence shown here is derived from an EMBL/GenBank/DDBJ whole genome shotgun (WGS) entry which is preliminary data.</text>
</comment>
<feature type="chain" id="PRO_5029454278" description="Cytochrome c-552/4 domain-containing protein" evidence="1">
    <location>
        <begin position="24"/>
        <end position="159"/>
    </location>
</feature>
<evidence type="ECO:0000259" key="2">
    <source>
        <dbReference type="Pfam" id="PF13435"/>
    </source>
</evidence>
<gene>
    <name evidence="3" type="ORF">AMYX_09710</name>
</gene>
<dbReference type="Pfam" id="PF13435">
    <property type="entry name" value="Cytochrome_C554"/>
    <property type="match status" value="1"/>
</dbReference>
<dbReference type="InterPro" id="IPR036280">
    <property type="entry name" value="Multihaem_cyt_sf"/>
</dbReference>
<keyword evidence="1" id="KW-0732">Signal</keyword>
<feature type="domain" description="Cytochrome c-552/4" evidence="2">
    <location>
        <begin position="33"/>
        <end position="89"/>
    </location>
</feature>